<evidence type="ECO:0000256" key="6">
    <source>
        <dbReference type="ARBA" id="ARBA00023163"/>
    </source>
</evidence>
<dbReference type="AlphaFoldDB" id="A0A804KNG4"/>
<dbReference type="PROSITE" id="PS50888">
    <property type="entry name" value="BHLH"/>
    <property type="match status" value="1"/>
</dbReference>
<gene>
    <name evidence="10" type="ORF">GSMUA_243760.1</name>
</gene>
<dbReference type="PANTHER" id="PTHR16223">
    <property type="entry name" value="TRANSCRIPTION FACTOR BHLH83-RELATED"/>
    <property type="match status" value="1"/>
</dbReference>
<reference evidence="11" key="2">
    <citation type="submission" date="2021-05" db="UniProtKB">
        <authorList>
            <consortium name="EnsemblPlants"/>
        </authorList>
    </citation>
    <scope>IDENTIFICATION</scope>
    <source>
        <strain evidence="11">subsp. malaccensis</strain>
    </source>
</reference>
<dbReference type="PANTHER" id="PTHR16223:SF238">
    <property type="entry name" value="TRANSCRIPTION FACTOR BHLH114"/>
    <property type="match status" value="1"/>
</dbReference>
<dbReference type="FunFam" id="4.10.280.10:FF:000032">
    <property type="entry name" value="Transcription factor bHLH123 family"/>
    <property type="match status" value="1"/>
</dbReference>
<feature type="domain" description="BHLH" evidence="9">
    <location>
        <begin position="254"/>
        <end position="303"/>
    </location>
</feature>
<proteinExistence type="inferred from homology"/>
<dbReference type="InterPro" id="IPR036638">
    <property type="entry name" value="HLH_DNA-bd_sf"/>
</dbReference>
<dbReference type="EnsemblPlants" id="Ma09_t25100.1">
    <property type="protein sequence ID" value="Ma09_p25100.1"/>
    <property type="gene ID" value="Ma09_g25100"/>
</dbReference>
<evidence type="ECO:0000256" key="3">
    <source>
        <dbReference type="ARBA" id="ARBA00011738"/>
    </source>
</evidence>
<evidence type="ECO:0000256" key="1">
    <source>
        <dbReference type="ARBA" id="ARBA00004123"/>
    </source>
</evidence>
<reference evidence="10" key="1">
    <citation type="submission" date="2021-03" db="EMBL/GenBank/DDBJ databases">
        <authorList>
            <consortium name="Genoscope - CEA"/>
            <person name="William W."/>
        </authorList>
    </citation>
    <scope>NUCLEOTIDE SEQUENCE</scope>
    <source>
        <strain evidence="10">Doubled-haploid Pahang</strain>
    </source>
</reference>
<accession>A0A804KNG4</accession>
<comment type="similarity">
    <text evidence="2">Belongs to the bHLH protein family.</text>
</comment>
<dbReference type="GO" id="GO:0000981">
    <property type="term" value="F:DNA-binding transcription factor activity, RNA polymerase II-specific"/>
    <property type="evidence" value="ECO:0000318"/>
    <property type="project" value="GO_Central"/>
</dbReference>
<keyword evidence="6" id="KW-0804">Transcription</keyword>
<feature type="region of interest" description="Disordered" evidence="8">
    <location>
        <begin position="222"/>
        <end position="261"/>
    </location>
</feature>
<dbReference type="Proteomes" id="UP000012960">
    <property type="component" value="Unplaced"/>
</dbReference>
<dbReference type="GO" id="GO:0000978">
    <property type="term" value="F:RNA polymerase II cis-regulatory region sequence-specific DNA binding"/>
    <property type="evidence" value="ECO:0000318"/>
    <property type="project" value="GO_Central"/>
</dbReference>
<keyword evidence="12" id="KW-1185">Reference proteome</keyword>
<dbReference type="KEGG" id="mus:103998874"/>
<keyword evidence="5" id="KW-0238">DNA-binding</keyword>
<evidence type="ECO:0000256" key="4">
    <source>
        <dbReference type="ARBA" id="ARBA00023015"/>
    </source>
</evidence>
<evidence type="ECO:0000313" key="10">
    <source>
        <dbReference type="EMBL" id="CAG1836407.1"/>
    </source>
</evidence>
<evidence type="ECO:0000256" key="5">
    <source>
        <dbReference type="ARBA" id="ARBA00023125"/>
    </source>
</evidence>
<sequence length="374" mass="40892">MAEEFRPGTCSGGSWWTAAELVEAKARSFDESAGSACGSSITFQETHKMQHPDGGLSPSSMTWTQALLNGAMPQEDLGSRPTGGESSTSNPYGDMNQNLLLQQQHHLSDVGGGYQIITPASYASSSMMLQDLLESETKQQQFIYDGRVRNQYQSPMSADGGSSDELWQPSWLSHLLKSSLSNNTPLWNASASDMRPVFRSPTPSKYVMQPSEPKIVCGSTLTAKQMESSGGDRDSCSSSTKKTGSEAATKKPRIETHSPLPTFKVRKEKLGDRITALQQLVSPFGKTDTASVLQEAIEYIKFLHDQVGVLSSPYFKNGQPMKPKQIPEESKDCDEPKQDLRSRGLCLVPVTSTYPVASETTTDFWHPTLGGTFR</sequence>
<dbReference type="EMBL" id="HG996474">
    <property type="protein sequence ID" value="CAG1836407.1"/>
    <property type="molecule type" value="Genomic_DNA"/>
</dbReference>
<comment type="subunit">
    <text evidence="3">Homodimer.</text>
</comment>
<feature type="region of interest" description="Disordered" evidence="8">
    <location>
        <begin position="73"/>
        <end position="92"/>
    </location>
</feature>
<dbReference type="OrthoDB" id="673975at2759"/>
<dbReference type="InterPro" id="IPR045239">
    <property type="entry name" value="bHLH95_bHLH"/>
</dbReference>
<dbReference type="GO" id="GO:0005634">
    <property type="term" value="C:nucleus"/>
    <property type="evidence" value="ECO:0000318"/>
    <property type="project" value="GO_Central"/>
</dbReference>
<comment type="subcellular location">
    <subcellularLocation>
        <location evidence="1">Nucleus</location>
    </subcellularLocation>
</comment>
<dbReference type="SUPFAM" id="SSF47459">
    <property type="entry name" value="HLH, helix-loop-helix DNA-binding domain"/>
    <property type="match status" value="1"/>
</dbReference>
<evidence type="ECO:0000313" key="11">
    <source>
        <dbReference type="EnsemblPlants" id="Ma09_p25100.1"/>
    </source>
</evidence>
<name>A0A804KNG4_MUSAM</name>
<dbReference type="SMART" id="SM00353">
    <property type="entry name" value="HLH"/>
    <property type="match status" value="1"/>
</dbReference>
<keyword evidence="7" id="KW-0539">Nucleus</keyword>
<dbReference type="Gramene" id="Ma09_t25100.1">
    <property type="protein sequence ID" value="Ma09_p25100.1"/>
    <property type="gene ID" value="Ma09_g25100"/>
</dbReference>
<dbReference type="InterPro" id="IPR011598">
    <property type="entry name" value="bHLH_dom"/>
</dbReference>
<dbReference type="GO" id="GO:0046983">
    <property type="term" value="F:protein dimerization activity"/>
    <property type="evidence" value="ECO:0007669"/>
    <property type="project" value="InterPro"/>
</dbReference>
<keyword evidence="4" id="KW-0805">Transcription regulation</keyword>
<protein>
    <submittedName>
        <fullName evidence="10">(wild Malaysian banana) hypothetical protein</fullName>
    </submittedName>
</protein>
<dbReference type="Gene3D" id="4.10.280.10">
    <property type="entry name" value="Helix-loop-helix DNA-binding domain"/>
    <property type="match status" value="1"/>
</dbReference>
<evidence type="ECO:0000259" key="9">
    <source>
        <dbReference type="PROSITE" id="PS50888"/>
    </source>
</evidence>
<evidence type="ECO:0000256" key="7">
    <source>
        <dbReference type="ARBA" id="ARBA00023242"/>
    </source>
</evidence>
<evidence type="ECO:0000256" key="8">
    <source>
        <dbReference type="SAM" id="MobiDB-lite"/>
    </source>
</evidence>
<evidence type="ECO:0000313" key="12">
    <source>
        <dbReference type="Proteomes" id="UP000012960"/>
    </source>
</evidence>
<evidence type="ECO:0000256" key="2">
    <source>
        <dbReference type="ARBA" id="ARBA00005510"/>
    </source>
</evidence>
<dbReference type="InterPro" id="IPR045843">
    <property type="entry name" value="IND-like"/>
</dbReference>
<feature type="compositionally biased region" description="Basic and acidic residues" evidence="8">
    <location>
        <begin position="325"/>
        <end position="337"/>
    </location>
</feature>
<dbReference type="CDD" id="cd11393">
    <property type="entry name" value="bHLH_AtbHLH_like"/>
    <property type="match status" value="1"/>
</dbReference>
<organism evidence="11 12">
    <name type="scientific">Musa acuminata subsp. malaccensis</name>
    <name type="common">Wild banana</name>
    <name type="synonym">Musa malaccensis</name>
    <dbReference type="NCBI Taxonomy" id="214687"/>
    <lineage>
        <taxon>Eukaryota</taxon>
        <taxon>Viridiplantae</taxon>
        <taxon>Streptophyta</taxon>
        <taxon>Embryophyta</taxon>
        <taxon>Tracheophyta</taxon>
        <taxon>Spermatophyta</taxon>
        <taxon>Magnoliopsida</taxon>
        <taxon>Liliopsida</taxon>
        <taxon>Zingiberales</taxon>
        <taxon>Musaceae</taxon>
        <taxon>Musa</taxon>
    </lineage>
</organism>
<dbReference type="GO" id="GO:0006357">
    <property type="term" value="P:regulation of transcription by RNA polymerase II"/>
    <property type="evidence" value="ECO:0000318"/>
    <property type="project" value="GO_Central"/>
</dbReference>
<dbReference type="InParanoid" id="A0A804KNG4"/>
<feature type="region of interest" description="Disordered" evidence="8">
    <location>
        <begin position="314"/>
        <end position="337"/>
    </location>
</feature>